<feature type="compositionally biased region" description="Low complexity" evidence="1">
    <location>
        <begin position="587"/>
        <end position="603"/>
    </location>
</feature>
<feature type="region of interest" description="Disordered" evidence="1">
    <location>
        <begin position="678"/>
        <end position="702"/>
    </location>
</feature>
<reference evidence="2 3" key="1">
    <citation type="submission" date="2019-04" db="EMBL/GenBank/DDBJ databases">
        <title>Friends and foes A comparative genomics study of 23 Aspergillus species from section Flavi.</title>
        <authorList>
            <consortium name="DOE Joint Genome Institute"/>
            <person name="Kjaerbolling I."/>
            <person name="Vesth T."/>
            <person name="Frisvad J.C."/>
            <person name="Nybo J.L."/>
            <person name="Theobald S."/>
            <person name="Kildgaard S."/>
            <person name="Isbrandt T."/>
            <person name="Kuo A."/>
            <person name="Sato A."/>
            <person name="Lyhne E.K."/>
            <person name="Kogle M.E."/>
            <person name="Wiebenga A."/>
            <person name="Kun R.S."/>
            <person name="Lubbers R.J."/>
            <person name="Makela M.R."/>
            <person name="Barry K."/>
            <person name="Chovatia M."/>
            <person name="Clum A."/>
            <person name="Daum C."/>
            <person name="Haridas S."/>
            <person name="He G."/>
            <person name="LaButti K."/>
            <person name="Lipzen A."/>
            <person name="Mondo S."/>
            <person name="Riley R."/>
            <person name="Salamov A."/>
            <person name="Simmons B.A."/>
            <person name="Magnuson J.K."/>
            <person name="Henrissat B."/>
            <person name="Mortensen U.H."/>
            <person name="Larsen T.O."/>
            <person name="Devries R.P."/>
            <person name="Grigoriev I.V."/>
            <person name="Machida M."/>
            <person name="Baker S.E."/>
            <person name="Andersen M.R."/>
        </authorList>
    </citation>
    <scope>NUCLEOTIDE SEQUENCE [LARGE SCALE GENOMIC DNA]</scope>
    <source>
        <strain evidence="2 3">IBT 18842</strain>
    </source>
</reference>
<organism evidence="2 3">
    <name type="scientific">Aspergillus avenaceus</name>
    <dbReference type="NCBI Taxonomy" id="36643"/>
    <lineage>
        <taxon>Eukaryota</taxon>
        <taxon>Fungi</taxon>
        <taxon>Dikarya</taxon>
        <taxon>Ascomycota</taxon>
        <taxon>Pezizomycotina</taxon>
        <taxon>Eurotiomycetes</taxon>
        <taxon>Eurotiomycetidae</taxon>
        <taxon>Eurotiales</taxon>
        <taxon>Aspergillaceae</taxon>
        <taxon>Aspergillus</taxon>
        <taxon>Aspergillus subgen. Circumdati</taxon>
    </lineage>
</organism>
<feature type="compositionally biased region" description="Polar residues" evidence="1">
    <location>
        <begin position="491"/>
        <end position="518"/>
    </location>
</feature>
<evidence type="ECO:0000256" key="1">
    <source>
        <dbReference type="SAM" id="MobiDB-lite"/>
    </source>
</evidence>
<keyword evidence="3" id="KW-1185">Reference proteome</keyword>
<feature type="compositionally biased region" description="Polar residues" evidence="1">
    <location>
        <begin position="683"/>
        <end position="692"/>
    </location>
</feature>
<feature type="region of interest" description="Disordered" evidence="1">
    <location>
        <begin position="324"/>
        <end position="385"/>
    </location>
</feature>
<dbReference type="AlphaFoldDB" id="A0A5N6U2P7"/>
<evidence type="ECO:0000313" key="2">
    <source>
        <dbReference type="EMBL" id="KAE8152895.1"/>
    </source>
</evidence>
<feature type="compositionally biased region" description="Polar residues" evidence="1">
    <location>
        <begin position="191"/>
        <end position="201"/>
    </location>
</feature>
<proteinExistence type="predicted"/>
<feature type="region of interest" description="Disordered" evidence="1">
    <location>
        <begin position="491"/>
        <end position="541"/>
    </location>
</feature>
<dbReference type="OrthoDB" id="5419922at2759"/>
<feature type="compositionally biased region" description="Basic and acidic residues" evidence="1">
    <location>
        <begin position="153"/>
        <end position="166"/>
    </location>
</feature>
<feature type="compositionally biased region" description="Low complexity" evidence="1">
    <location>
        <begin position="132"/>
        <end position="147"/>
    </location>
</feature>
<sequence>MPPRRPVSPLSLETVSPAASDLDSDGIICSDDELSDEERAAQRRRIEKLAESYLQGKPLFILSASLRGPLDKGWVNPWKTDRRRNARPHQSVTRQLKETEIPASPVIQETNSRKRRSYEDPSEAQHRRKPAIARSSRIGASSRGESAPIGPNEHSRLDHLRGEGYKRKSASPSTPGRVVPWAKAPDKDTRLNPSTSFSHANKTWLKKDRRHISFQNVDPPTSPTPTLSSRHSVRGRTSKDASDSSQQKSCERSFSASVEEAANHQSLSQGDIDPELDVSRIPNSVTSSPAKGRYPSGPVCQSITSKELNRDNSICVAAPSSRLPSFEYRRKRDATSREKERPRSSSPKDRAAGKESRPQTVPEVNGPPVQQQSPSKDMRMAHPKNSQIEVVSKASEYPAPSASARFMGPVNVSNSTKVGYTSTLSKGHTNERLPSAQQIRGNPTMTDVTSLHSIFVPKGNSDGENDTIPDPPFSTQAALVLAQRSFQNDLGSQENNEELSSQQHSPDVSGPPSNQPNDITPFHHLSTPAREIRGNRPKSLAGVGGQWLSTQCMIDAATPFTFSTEKKESRKVMSPIKPSTDRKQQNSTGFSLPPSTPSTSSELSVEHDASPSGVPRQSHSHGSRSALAMTLTGTTPPTAQDRDPAGTDGFNLTQAIADAGSWLQESFDFSGDLKRYENAKANRPSTASTRQSALGRGSDPQQ</sequence>
<feature type="region of interest" description="Disordered" evidence="1">
    <location>
        <begin position="564"/>
        <end position="651"/>
    </location>
</feature>
<feature type="region of interest" description="Disordered" evidence="1">
    <location>
        <begin position="69"/>
        <end position="305"/>
    </location>
</feature>
<gene>
    <name evidence="2" type="ORF">BDV25DRAFT_150355</name>
</gene>
<feature type="region of interest" description="Disordered" evidence="1">
    <location>
        <begin position="1"/>
        <end position="29"/>
    </location>
</feature>
<protein>
    <submittedName>
        <fullName evidence="2">Uncharacterized protein</fullName>
    </submittedName>
</protein>
<dbReference type="EMBL" id="ML742046">
    <property type="protein sequence ID" value="KAE8152895.1"/>
    <property type="molecule type" value="Genomic_DNA"/>
</dbReference>
<evidence type="ECO:0000313" key="3">
    <source>
        <dbReference type="Proteomes" id="UP000325780"/>
    </source>
</evidence>
<dbReference type="Proteomes" id="UP000325780">
    <property type="component" value="Unassembled WGS sequence"/>
</dbReference>
<name>A0A5N6U2P7_ASPAV</name>
<feature type="compositionally biased region" description="Basic and acidic residues" evidence="1">
    <location>
        <begin position="327"/>
        <end position="357"/>
    </location>
</feature>
<accession>A0A5N6U2P7</accession>